<dbReference type="EMBL" id="GEDC01020822">
    <property type="protein sequence ID" value="JAS16476.1"/>
    <property type="molecule type" value="Transcribed_RNA"/>
</dbReference>
<protein>
    <recommendedName>
        <fullName evidence="2">Voltage-dependent calcium channel alpha-2/delta subunit conserved region domain-containing protein</fullName>
    </recommendedName>
</protein>
<reference evidence="1" key="1">
    <citation type="submission" date="2015-12" db="EMBL/GenBank/DDBJ databases">
        <title>De novo transcriptome assembly of four potential Pierce s Disease insect vectors from Arizona vineyards.</title>
        <authorList>
            <person name="Tassone E.E."/>
        </authorList>
    </citation>
    <scope>NUCLEOTIDE SEQUENCE</scope>
</reference>
<dbReference type="AlphaFoldDB" id="A0A1B6CSG5"/>
<accession>A0A1B6CSG5</accession>
<sequence>LLVQMNFHFLTTLGYPFTSDDVSDNSDNYSENYSDGPPEPTIAQEVHNKVFAHVLLNRTNPQPCDMEVDLYRIQPENQRNSIASSDPCKRPYLVQSIQHSNMILLVINNLCPFEERPMSIIPNEVFYNESLCCYKNKWNKLNRIRPKSCIKQHEREKEIVDLCGRGIAVNPSSILWCLCLTVALYIRQL</sequence>
<evidence type="ECO:0008006" key="2">
    <source>
        <dbReference type="Google" id="ProtNLM"/>
    </source>
</evidence>
<organism evidence="1">
    <name type="scientific">Clastoptera arizonana</name>
    <name type="common">Arizona spittle bug</name>
    <dbReference type="NCBI Taxonomy" id="38151"/>
    <lineage>
        <taxon>Eukaryota</taxon>
        <taxon>Metazoa</taxon>
        <taxon>Ecdysozoa</taxon>
        <taxon>Arthropoda</taxon>
        <taxon>Hexapoda</taxon>
        <taxon>Insecta</taxon>
        <taxon>Pterygota</taxon>
        <taxon>Neoptera</taxon>
        <taxon>Paraneoptera</taxon>
        <taxon>Hemiptera</taxon>
        <taxon>Auchenorrhyncha</taxon>
        <taxon>Cercopoidea</taxon>
        <taxon>Clastopteridae</taxon>
        <taxon>Clastoptera</taxon>
    </lineage>
</organism>
<name>A0A1B6CSG5_9HEMI</name>
<gene>
    <name evidence="1" type="ORF">g.37308</name>
</gene>
<feature type="non-terminal residue" evidence="1">
    <location>
        <position position="1"/>
    </location>
</feature>
<proteinExistence type="predicted"/>
<evidence type="ECO:0000313" key="1">
    <source>
        <dbReference type="EMBL" id="JAS16476.1"/>
    </source>
</evidence>